<name>A0A1S1V980_9FIRM</name>
<dbReference type="GO" id="GO:0008324">
    <property type="term" value="F:monoatomic cation transmembrane transporter activity"/>
    <property type="evidence" value="ECO:0007669"/>
    <property type="project" value="InterPro"/>
</dbReference>
<dbReference type="PROSITE" id="PS51201">
    <property type="entry name" value="RCK_N"/>
    <property type="match status" value="1"/>
</dbReference>
<dbReference type="AlphaFoldDB" id="A0A1S1V980"/>
<dbReference type="PANTHER" id="PTHR43833:SF7">
    <property type="entry name" value="KTR SYSTEM POTASSIUM UPTAKE PROTEIN C"/>
    <property type="match status" value="1"/>
</dbReference>
<dbReference type="InterPro" id="IPR003148">
    <property type="entry name" value="RCK_N"/>
</dbReference>
<sequence length="216" mass="23713">MKDFVVIGCGRFGQSVAKSLYAKGHDVMAVDIDPEKVQNISDYVTHAIEVDAMDEAALKAIGVRNFDVAVVSIGSDIQASILTTLIVKELGVKYVVAKALNDIQAKVLYKIGADRVIFPERDMGIRLAHSLVKNNVLDYIELDPNYSVMEITALKDWEGKTLKELQLPTEYGVNIMAIKCGDDVNVSPYAEDVIKRGDILIVIGNTENINKLGEDD</sequence>
<dbReference type="RefSeq" id="WP_071060443.1">
    <property type="nucleotide sequence ID" value="NZ_MKIE01000001.1"/>
</dbReference>
<gene>
    <name evidence="3" type="primary">ktrA</name>
    <name evidence="3" type="ORF">EUAN_00140</name>
</gene>
<dbReference type="PANTHER" id="PTHR43833">
    <property type="entry name" value="POTASSIUM CHANNEL PROTEIN 2-RELATED-RELATED"/>
    <property type="match status" value="1"/>
</dbReference>
<accession>A0A1S1V980</accession>
<dbReference type="STRING" id="39480.EUAN_00140"/>
<feature type="domain" description="RCK N-terminal" evidence="1">
    <location>
        <begin position="1"/>
        <end position="117"/>
    </location>
</feature>
<dbReference type="Gene3D" id="3.40.50.720">
    <property type="entry name" value="NAD(P)-binding Rossmann-like Domain"/>
    <property type="match status" value="1"/>
</dbReference>
<comment type="caution">
    <text evidence="3">The sequence shown here is derived from an EMBL/GenBank/DDBJ whole genome shotgun (WGS) entry which is preliminary data.</text>
</comment>
<dbReference type="Gene3D" id="3.30.70.1450">
    <property type="entry name" value="Regulator of K+ conductance, C-terminal domain"/>
    <property type="match status" value="1"/>
</dbReference>
<dbReference type="Pfam" id="PF02254">
    <property type="entry name" value="TrkA_N"/>
    <property type="match status" value="1"/>
</dbReference>
<protein>
    <submittedName>
        <fullName evidence="3">Ktr system potassium uptake protein A</fullName>
    </submittedName>
</protein>
<dbReference type="Proteomes" id="UP000180254">
    <property type="component" value="Unassembled WGS sequence"/>
</dbReference>
<dbReference type="InterPro" id="IPR050721">
    <property type="entry name" value="Trk_Ktr_HKT_K-transport"/>
</dbReference>
<evidence type="ECO:0000313" key="4">
    <source>
        <dbReference type="Proteomes" id="UP000180254"/>
    </source>
</evidence>
<reference evidence="3 4" key="1">
    <citation type="submission" date="2016-09" db="EMBL/GenBank/DDBJ databases">
        <title>Genome sequence of Eubacterium angustum.</title>
        <authorList>
            <person name="Poehlein A."/>
            <person name="Daniel R."/>
        </authorList>
    </citation>
    <scope>NUCLEOTIDE SEQUENCE [LARGE SCALE GENOMIC DNA]</scope>
    <source>
        <strain evidence="3 4">DSM 1989</strain>
    </source>
</reference>
<dbReference type="EMBL" id="MKIE01000001">
    <property type="protein sequence ID" value="OHW63152.1"/>
    <property type="molecule type" value="Genomic_DNA"/>
</dbReference>
<dbReference type="GO" id="GO:0006813">
    <property type="term" value="P:potassium ion transport"/>
    <property type="evidence" value="ECO:0007669"/>
    <property type="project" value="InterPro"/>
</dbReference>
<feature type="domain" description="RCK C-terminal" evidence="2">
    <location>
        <begin position="134"/>
        <end position="216"/>
    </location>
</feature>
<keyword evidence="4" id="KW-1185">Reference proteome</keyword>
<dbReference type="PROSITE" id="PS51202">
    <property type="entry name" value="RCK_C"/>
    <property type="match status" value="1"/>
</dbReference>
<evidence type="ECO:0000259" key="2">
    <source>
        <dbReference type="PROSITE" id="PS51202"/>
    </source>
</evidence>
<dbReference type="InterPro" id="IPR036291">
    <property type="entry name" value="NAD(P)-bd_dom_sf"/>
</dbReference>
<evidence type="ECO:0000259" key="1">
    <source>
        <dbReference type="PROSITE" id="PS51201"/>
    </source>
</evidence>
<evidence type="ECO:0000313" key="3">
    <source>
        <dbReference type="EMBL" id="OHW63152.1"/>
    </source>
</evidence>
<dbReference type="Pfam" id="PF02080">
    <property type="entry name" value="TrkA_C"/>
    <property type="match status" value="1"/>
</dbReference>
<dbReference type="InterPro" id="IPR006037">
    <property type="entry name" value="RCK_C"/>
</dbReference>
<dbReference type="SUPFAM" id="SSF51735">
    <property type="entry name" value="NAD(P)-binding Rossmann-fold domains"/>
    <property type="match status" value="1"/>
</dbReference>
<organism evidence="3 4">
    <name type="scientific">Andreesenia angusta</name>
    <dbReference type="NCBI Taxonomy" id="39480"/>
    <lineage>
        <taxon>Bacteria</taxon>
        <taxon>Bacillati</taxon>
        <taxon>Bacillota</taxon>
        <taxon>Tissierellia</taxon>
        <taxon>Tissierellales</taxon>
        <taxon>Gottschalkiaceae</taxon>
        <taxon>Andreesenia</taxon>
    </lineage>
</organism>
<dbReference type="SUPFAM" id="SSF116726">
    <property type="entry name" value="TrkA C-terminal domain-like"/>
    <property type="match status" value="1"/>
</dbReference>
<dbReference type="InterPro" id="IPR036721">
    <property type="entry name" value="RCK_C_sf"/>
</dbReference>
<dbReference type="OrthoDB" id="9776294at2"/>
<proteinExistence type="predicted"/>